<evidence type="ECO:0000313" key="1">
    <source>
        <dbReference type="EMBL" id="MDZ5494660.1"/>
    </source>
</evidence>
<proteinExistence type="predicted"/>
<accession>A0ABU5JPV9</accession>
<protein>
    <submittedName>
        <fullName evidence="1">Uncharacterized protein</fullName>
    </submittedName>
</protein>
<dbReference type="EMBL" id="JAXOTQ010000096">
    <property type="protein sequence ID" value="MDZ5494660.1"/>
    <property type="molecule type" value="Genomic_DNA"/>
</dbReference>
<keyword evidence="2" id="KW-1185">Reference proteome</keyword>
<gene>
    <name evidence="1" type="ORF">U2F25_35400</name>
</gene>
<reference evidence="1 2" key="1">
    <citation type="submission" date="2023-12" db="EMBL/GenBank/DDBJ databases">
        <title>Micromonospora sp. nov., isolated from Atacama Desert.</title>
        <authorList>
            <person name="Carro L."/>
            <person name="Golinska P."/>
            <person name="Klenk H.-P."/>
            <person name="Goodfellow M."/>
        </authorList>
    </citation>
    <scope>NUCLEOTIDE SEQUENCE [LARGE SCALE GENOMIC DNA]</scope>
    <source>
        <strain evidence="1 2">4G53</strain>
    </source>
</reference>
<sequence length="74" mass="7323">MRSAKVEILLALLSGAAVGALVALLQPAWEPALLLVPLVLVIAVASRVPQEPAVEAAATSQGGAGAAARANART</sequence>
<comment type="caution">
    <text evidence="1">The sequence shown here is derived from an EMBL/GenBank/DDBJ whole genome shotgun (WGS) entry which is preliminary data.</text>
</comment>
<dbReference type="Proteomes" id="UP001290101">
    <property type="component" value="Unassembled WGS sequence"/>
</dbReference>
<name>A0ABU5JPV9_9ACTN</name>
<evidence type="ECO:0000313" key="2">
    <source>
        <dbReference type="Proteomes" id="UP001290101"/>
    </source>
</evidence>
<organism evidence="1 2">
    <name type="scientific">Micromonospora sicca</name>
    <dbReference type="NCBI Taxonomy" id="2202420"/>
    <lineage>
        <taxon>Bacteria</taxon>
        <taxon>Bacillati</taxon>
        <taxon>Actinomycetota</taxon>
        <taxon>Actinomycetes</taxon>
        <taxon>Micromonosporales</taxon>
        <taxon>Micromonosporaceae</taxon>
        <taxon>Micromonospora</taxon>
    </lineage>
</organism>
<dbReference type="RefSeq" id="WP_322444110.1">
    <property type="nucleotide sequence ID" value="NZ_JAXOTQ010000096.1"/>
</dbReference>